<accession>A0ACB9QSD0</accession>
<proteinExistence type="predicted"/>
<dbReference type="Proteomes" id="UP001057402">
    <property type="component" value="Chromosome 5"/>
</dbReference>
<evidence type="ECO:0000313" key="2">
    <source>
        <dbReference type="Proteomes" id="UP001057402"/>
    </source>
</evidence>
<gene>
    <name evidence="1" type="ORF">MLD38_017962</name>
</gene>
<reference evidence="2" key="1">
    <citation type="journal article" date="2023" name="Front. Plant Sci.">
        <title>Chromosomal-level genome assembly of Melastoma candidum provides insights into trichome evolution.</title>
        <authorList>
            <person name="Zhong Y."/>
            <person name="Wu W."/>
            <person name="Sun C."/>
            <person name="Zou P."/>
            <person name="Liu Y."/>
            <person name="Dai S."/>
            <person name="Zhou R."/>
        </authorList>
    </citation>
    <scope>NUCLEOTIDE SEQUENCE [LARGE SCALE GENOMIC DNA]</scope>
</reference>
<sequence>MAAAKDIDHLPKNDANYTALTPLWFLERAAAVHPNRPSLVHGPLTYTWLDTYIRCRRLASALSNHRFGPGSTLILEFLCAETVVNCVNIRLNAATIAFLLGHSASTVLMVDQDFFTLAEESLKILAEKGEKKFKPPLLIVIPDETCDPKSLEYALGKGAINYEKFLEMGDPDFAWKPPEDEWQSIALGYTSGTTALVPRGSDLSVDSTHVSLQWLVLYLGVGSPLWNQYMPPAGICQGGILGNSQVWCHSLLLPLLLSLNNHRQCHPQKKLSFLSLMSST</sequence>
<protein>
    <submittedName>
        <fullName evidence="1">Uncharacterized protein</fullName>
    </submittedName>
</protein>
<organism evidence="1 2">
    <name type="scientific">Melastoma candidum</name>
    <dbReference type="NCBI Taxonomy" id="119954"/>
    <lineage>
        <taxon>Eukaryota</taxon>
        <taxon>Viridiplantae</taxon>
        <taxon>Streptophyta</taxon>
        <taxon>Embryophyta</taxon>
        <taxon>Tracheophyta</taxon>
        <taxon>Spermatophyta</taxon>
        <taxon>Magnoliopsida</taxon>
        <taxon>eudicotyledons</taxon>
        <taxon>Gunneridae</taxon>
        <taxon>Pentapetalae</taxon>
        <taxon>rosids</taxon>
        <taxon>malvids</taxon>
        <taxon>Myrtales</taxon>
        <taxon>Melastomataceae</taxon>
        <taxon>Melastomatoideae</taxon>
        <taxon>Melastomateae</taxon>
        <taxon>Melastoma</taxon>
    </lineage>
</organism>
<keyword evidence="2" id="KW-1185">Reference proteome</keyword>
<name>A0ACB9QSD0_9MYRT</name>
<evidence type="ECO:0000313" key="1">
    <source>
        <dbReference type="EMBL" id="KAI4369534.1"/>
    </source>
</evidence>
<comment type="caution">
    <text evidence="1">The sequence shown here is derived from an EMBL/GenBank/DDBJ whole genome shotgun (WGS) entry which is preliminary data.</text>
</comment>
<dbReference type="EMBL" id="CM042884">
    <property type="protein sequence ID" value="KAI4369534.1"/>
    <property type="molecule type" value="Genomic_DNA"/>
</dbReference>